<keyword evidence="2" id="KW-1185">Reference proteome</keyword>
<comment type="caution">
    <text evidence="1">The sequence shown here is derived from an EMBL/GenBank/DDBJ whole genome shotgun (WGS) entry which is preliminary data.</text>
</comment>
<proteinExistence type="predicted"/>
<reference evidence="1 2" key="1">
    <citation type="journal article" date="2019" name="Nat. Plants">
        <title>Stout camphor tree genome fills gaps in understanding of flowering plant genome evolution.</title>
        <authorList>
            <person name="Chaw S.M."/>
            <person name="Liu Y.C."/>
            <person name="Wu Y.W."/>
            <person name="Wang H.Y."/>
            <person name="Lin C.I."/>
            <person name="Wu C.S."/>
            <person name="Ke H.M."/>
            <person name="Chang L.Y."/>
            <person name="Hsu C.Y."/>
            <person name="Yang H.T."/>
            <person name="Sudianto E."/>
            <person name="Hsu M.H."/>
            <person name="Wu K.P."/>
            <person name="Wang L.N."/>
            <person name="Leebens-Mack J.H."/>
            <person name="Tsai I.J."/>
        </authorList>
    </citation>
    <scope>NUCLEOTIDE SEQUENCE [LARGE SCALE GENOMIC DNA]</scope>
    <source>
        <strain evidence="2">cv. Chaw 1501</strain>
        <tissue evidence="1">Young leaves</tissue>
    </source>
</reference>
<dbReference type="InterPro" id="IPR047259">
    <property type="entry name" value="QUIRKY-like"/>
</dbReference>
<dbReference type="STRING" id="337451.A0A443PM19"/>
<organism evidence="1 2">
    <name type="scientific">Cinnamomum micranthum f. kanehirae</name>
    <dbReference type="NCBI Taxonomy" id="337451"/>
    <lineage>
        <taxon>Eukaryota</taxon>
        <taxon>Viridiplantae</taxon>
        <taxon>Streptophyta</taxon>
        <taxon>Embryophyta</taxon>
        <taxon>Tracheophyta</taxon>
        <taxon>Spermatophyta</taxon>
        <taxon>Magnoliopsida</taxon>
        <taxon>Magnoliidae</taxon>
        <taxon>Laurales</taxon>
        <taxon>Lauraceae</taxon>
        <taxon>Cinnamomum</taxon>
    </lineage>
</organism>
<protein>
    <submittedName>
        <fullName evidence="1">C2 calcium-dependent membrane targeting</fullName>
    </submittedName>
</protein>
<gene>
    <name evidence="1" type="ORF">CKAN_02098400</name>
</gene>
<evidence type="ECO:0000313" key="1">
    <source>
        <dbReference type="EMBL" id="RWR91810.1"/>
    </source>
</evidence>
<dbReference type="EMBL" id="QPKB01000009">
    <property type="protein sequence ID" value="RWR91810.1"/>
    <property type="molecule type" value="Genomic_DNA"/>
</dbReference>
<dbReference type="OrthoDB" id="1729569at2759"/>
<accession>A0A443PM19</accession>
<evidence type="ECO:0000313" key="2">
    <source>
        <dbReference type="Proteomes" id="UP000283530"/>
    </source>
</evidence>
<dbReference type="PANTHER" id="PTHR31425">
    <property type="entry name" value="PHOSPHORIBOSYLANTHRANILATE TRANSFERASE ISOFORM 1"/>
    <property type="match status" value="1"/>
</dbReference>
<dbReference type="AlphaFoldDB" id="A0A443PM19"/>
<sequence>MKGELKLAIWMGTAADEAFPDARHSDAASTHVDVSMASYIRSKVYFSPRLWYMHVEIIEAEDLVLNPGSLCEGTDRPPDVEKKVEDQGEPNRVKVIRRVIIPLSSIEKRADDRMIKTWCFQLEKPIAAVHVKKIKEDELSGLLLLRLCLEGGYHVMDESSHYSSDLRPTAEELWNPPIGV</sequence>
<name>A0A443PM19_9MAGN</name>
<dbReference type="PANTHER" id="PTHR31425:SF32">
    <property type="entry name" value="MULTIPLE C2 DOMAIN AND TRANSMEMBRANE REGION PROTEIN 9"/>
    <property type="match status" value="1"/>
</dbReference>
<dbReference type="Proteomes" id="UP000283530">
    <property type="component" value="Unassembled WGS sequence"/>
</dbReference>